<dbReference type="KEGG" id="alq:C7Y71_004760"/>
<accession>A0A5P8E5R6</accession>
<proteinExistence type="predicted"/>
<reference evidence="1 2" key="1">
    <citation type="submission" date="2018-11" db="EMBL/GenBank/DDBJ databases">
        <authorList>
            <person name="Na S.W."/>
            <person name="Baik M."/>
        </authorList>
    </citation>
    <scope>NUCLEOTIDE SEQUENCE [LARGE SCALE GENOMIC DNA]</scope>
    <source>
        <strain evidence="1 2">E39</strain>
    </source>
</reference>
<dbReference type="Proteomes" id="UP000249375">
    <property type="component" value="Chromosome"/>
</dbReference>
<dbReference type="OrthoDB" id="1067077at2"/>
<gene>
    <name evidence="1" type="ORF">C7Y71_004760</name>
</gene>
<dbReference type="EMBL" id="CP033459">
    <property type="protein sequence ID" value="QFQ12379.1"/>
    <property type="molecule type" value="Genomic_DNA"/>
</dbReference>
<name>A0A5P8E5R6_9BACT</name>
<keyword evidence="2" id="KW-1185">Reference proteome</keyword>
<dbReference type="RefSeq" id="WP_111897244.1">
    <property type="nucleotide sequence ID" value="NZ_CP033459.1"/>
</dbReference>
<organism evidence="1 2">
    <name type="scientific">Pseudoprevotella muciniphila</name>
    <dbReference type="NCBI Taxonomy" id="2133944"/>
    <lineage>
        <taxon>Bacteria</taxon>
        <taxon>Pseudomonadati</taxon>
        <taxon>Bacteroidota</taxon>
        <taxon>Bacteroidia</taxon>
        <taxon>Bacteroidales</taxon>
        <taxon>Prevotellaceae</taxon>
        <taxon>Pseudoprevotella</taxon>
    </lineage>
</organism>
<sequence>MRFERIIEGKDHLWAVREMNKPKNELALLFDTWNDMEYLMKFFMDNFNDLKTYFHIERISDAIADTLDDAEQLERLILDIPFTDNLDELFKPLGTTDMTVRELTREKARNWNRSGHASWLRVYAIRLEENVFVVTGGAIKLTQTMQERPHTQEQLDKLNSCRQYLISNGVFDADSFIDLNMEAEL</sequence>
<evidence type="ECO:0000313" key="1">
    <source>
        <dbReference type="EMBL" id="QFQ12379.1"/>
    </source>
</evidence>
<evidence type="ECO:0000313" key="2">
    <source>
        <dbReference type="Proteomes" id="UP000249375"/>
    </source>
</evidence>
<dbReference type="AlphaFoldDB" id="A0A5P8E5R6"/>
<protein>
    <submittedName>
        <fullName evidence="1">Uncharacterized protein</fullName>
    </submittedName>
</protein>